<accession>Q024B7</accession>
<name>Q024B7_SOLUE</name>
<dbReference type="OrthoDB" id="7359147at2"/>
<dbReference type="AlphaFoldDB" id="Q024B7"/>
<dbReference type="KEGG" id="sus:Acid_2670"/>
<dbReference type="HOGENOM" id="CLU_156581_0_0_0"/>
<proteinExistence type="predicted"/>
<dbReference type="InParanoid" id="Q024B7"/>
<feature type="compositionally biased region" description="Acidic residues" evidence="1">
    <location>
        <begin position="63"/>
        <end position="72"/>
    </location>
</feature>
<dbReference type="Pfam" id="PF13769">
    <property type="entry name" value="Virulence_fact"/>
    <property type="match status" value="1"/>
</dbReference>
<protein>
    <recommendedName>
        <fullName evidence="2">Virulence factor domain-containing protein</fullName>
    </recommendedName>
</protein>
<dbReference type="InterPro" id="IPR025989">
    <property type="entry name" value="Virulence_F_dom"/>
</dbReference>
<reference evidence="3" key="1">
    <citation type="submission" date="2006-10" db="EMBL/GenBank/DDBJ databases">
        <title>Complete sequence of Solibacter usitatus Ellin6076.</title>
        <authorList>
            <consortium name="US DOE Joint Genome Institute"/>
            <person name="Copeland A."/>
            <person name="Lucas S."/>
            <person name="Lapidus A."/>
            <person name="Barry K."/>
            <person name="Detter J.C."/>
            <person name="Glavina del Rio T."/>
            <person name="Hammon N."/>
            <person name="Israni S."/>
            <person name="Dalin E."/>
            <person name="Tice H."/>
            <person name="Pitluck S."/>
            <person name="Thompson L.S."/>
            <person name="Brettin T."/>
            <person name="Bruce D."/>
            <person name="Han C."/>
            <person name="Tapia R."/>
            <person name="Gilna P."/>
            <person name="Schmutz J."/>
            <person name="Larimer F."/>
            <person name="Land M."/>
            <person name="Hauser L."/>
            <person name="Kyrpides N."/>
            <person name="Mikhailova N."/>
            <person name="Janssen P.H."/>
            <person name="Kuske C.R."/>
            <person name="Richardson P."/>
        </authorList>
    </citation>
    <scope>NUCLEOTIDE SEQUENCE</scope>
    <source>
        <strain evidence="3">Ellin6076</strain>
    </source>
</reference>
<feature type="domain" description="Virulence factor" evidence="2">
    <location>
        <begin position="8"/>
        <end position="82"/>
    </location>
</feature>
<dbReference type="STRING" id="234267.Acid_2670"/>
<evidence type="ECO:0000259" key="2">
    <source>
        <dbReference type="Pfam" id="PF13769"/>
    </source>
</evidence>
<feature type="region of interest" description="Disordered" evidence="1">
    <location>
        <begin position="63"/>
        <end position="85"/>
    </location>
</feature>
<evidence type="ECO:0000313" key="3">
    <source>
        <dbReference type="EMBL" id="ABJ83659.1"/>
    </source>
</evidence>
<sequence>MATYKILYWQEVPSQIKADDGVDEITLPMPPRFMERIDLLAAKRKLQHADEYLAQWKWSEEEEREGSAEDVAEAVKAELESQAEW</sequence>
<dbReference type="EMBL" id="CP000473">
    <property type="protein sequence ID" value="ABJ83659.1"/>
    <property type="molecule type" value="Genomic_DNA"/>
</dbReference>
<organism evidence="3">
    <name type="scientific">Solibacter usitatus (strain Ellin6076)</name>
    <dbReference type="NCBI Taxonomy" id="234267"/>
    <lineage>
        <taxon>Bacteria</taxon>
        <taxon>Pseudomonadati</taxon>
        <taxon>Acidobacteriota</taxon>
        <taxon>Terriglobia</taxon>
        <taxon>Bryobacterales</taxon>
        <taxon>Solibacteraceae</taxon>
        <taxon>Candidatus Solibacter</taxon>
    </lineage>
</organism>
<dbReference type="eggNOG" id="COG5012">
    <property type="taxonomic scope" value="Bacteria"/>
</dbReference>
<gene>
    <name evidence="3" type="ordered locus">Acid_2670</name>
</gene>
<evidence type="ECO:0000256" key="1">
    <source>
        <dbReference type="SAM" id="MobiDB-lite"/>
    </source>
</evidence>